<feature type="compositionally biased region" description="Polar residues" evidence="1">
    <location>
        <begin position="49"/>
        <end position="66"/>
    </location>
</feature>
<name>A0AAD6NM31_DREDA</name>
<protein>
    <submittedName>
        <fullName evidence="2">Uncharacterized protein</fullName>
    </submittedName>
</protein>
<feature type="region of interest" description="Disordered" evidence="1">
    <location>
        <begin position="46"/>
        <end position="78"/>
    </location>
</feature>
<comment type="caution">
    <text evidence="2">The sequence shown here is derived from an EMBL/GenBank/DDBJ whole genome shotgun (WGS) entry which is preliminary data.</text>
</comment>
<evidence type="ECO:0000256" key="1">
    <source>
        <dbReference type="SAM" id="MobiDB-lite"/>
    </source>
</evidence>
<evidence type="ECO:0000313" key="3">
    <source>
        <dbReference type="Proteomes" id="UP001221413"/>
    </source>
</evidence>
<dbReference type="NCBIfam" id="TIGR01571">
    <property type="entry name" value="A_thal_Cys_rich"/>
    <property type="match status" value="1"/>
</dbReference>
<keyword evidence="3" id="KW-1185">Reference proteome</keyword>
<accession>A0AAD6NM31</accession>
<dbReference type="Pfam" id="PF04749">
    <property type="entry name" value="PLAC8"/>
    <property type="match status" value="1"/>
</dbReference>
<sequence>MPPRYAPPLPPLKSRTSRPFVVLRTHLPPMFGRDVCARTVTAPFVRPQSDFSPQQPTPQSTANMSKKATEHAGTGNSHHILPPQKWQYDIFDCFDDMGKCCLGSWCPCIMYGRIQWRLRHTNMNDHKDCNSHCWSFCGLSACCMQWIMGTMQRGEIRHQYNLEGTGRNDCARHFFCSCCTLIQEERETETRKSLLILPHLGGYTPQQNMTYPTH</sequence>
<evidence type="ECO:0000313" key="2">
    <source>
        <dbReference type="EMBL" id="KAJ6263604.1"/>
    </source>
</evidence>
<dbReference type="InterPro" id="IPR006461">
    <property type="entry name" value="PLAC_motif_containing"/>
</dbReference>
<dbReference type="EMBL" id="JAQGDS010000002">
    <property type="protein sequence ID" value="KAJ6263604.1"/>
    <property type="molecule type" value="Genomic_DNA"/>
</dbReference>
<organism evidence="2 3">
    <name type="scientific">Drechslerella dactyloides</name>
    <name type="common">Nematode-trapping fungus</name>
    <name type="synonym">Arthrobotrys dactyloides</name>
    <dbReference type="NCBI Taxonomy" id="74499"/>
    <lineage>
        <taxon>Eukaryota</taxon>
        <taxon>Fungi</taxon>
        <taxon>Dikarya</taxon>
        <taxon>Ascomycota</taxon>
        <taxon>Pezizomycotina</taxon>
        <taxon>Orbiliomycetes</taxon>
        <taxon>Orbiliales</taxon>
        <taxon>Orbiliaceae</taxon>
        <taxon>Drechslerella</taxon>
    </lineage>
</organism>
<dbReference type="PANTHER" id="PTHR15907">
    <property type="entry name" value="DUF614 FAMILY PROTEIN-RELATED"/>
    <property type="match status" value="1"/>
</dbReference>
<proteinExistence type="predicted"/>
<reference evidence="2" key="1">
    <citation type="submission" date="2023-01" db="EMBL/GenBank/DDBJ databases">
        <title>The chitinases involved in constricting ring structure development in the nematode-trapping fungus Drechslerella dactyloides.</title>
        <authorList>
            <person name="Wang R."/>
            <person name="Zhang L."/>
            <person name="Tang P."/>
            <person name="Li S."/>
            <person name="Liang L."/>
        </authorList>
    </citation>
    <scope>NUCLEOTIDE SEQUENCE</scope>
    <source>
        <strain evidence="2">YMF1.00031</strain>
    </source>
</reference>
<gene>
    <name evidence="2" type="ORF">Dda_2172</name>
</gene>
<dbReference type="Proteomes" id="UP001221413">
    <property type="component" value="Unassembled WGS sequence"/>
</dbReference>
<dbReference type="AlphaFoldDB" id="A0AAD6NM31"/>